<feature type="domain" description="Peptidase M16 N-terminal" evidence="1">
    <location>
        <begin position="49"/>
        <end position="148"/>
    </location>
</feature>
<name>A0A1A9I912_9BACT</name>
<organism evidence="3 4">
    <name type="scientific">Niabella ginsenosidivorans</name>
    <dbReference type="NCBI Taxonomy" id="1176587"/>
    <lineage>
        <taxon>Bacteria</taxon>
        <taxon>Pseudomonadati</taxon>
        <taxon>Bacteroidota</taxon>
        <taxon>Chitinophagia</taxon>
        <taxon>Chitinophagales</taxon>
        <taxon>Chitinophagaceae</taxon>
        <taxon>Niabella</taxon>
    </lineage>
</organism>
<dbReference type="SUPFAM" id="SSF63411">
    <property type="entry name" value="LuxS/MPP-like metallohydrolase"/>
    <property type="match status" value="2"/>
</dbReference>
<dbReference type="Pfam" id="PF00675">
    <property type="entry name" value="Peptidase_M16"/>
    <property type="match status" value="1"/>
</dbReference>
<dbReference type="PANTHER" id="PTHR11851">
    <property type="entry name" value="METALLOPROTEASE"/>
    <property type="match status" value="1"/>
</dbReference>
<dbReference type="AlphaFoldDB" id="A0A1A9I912"/>
<evidence type="ECO:0000259" key="2">
    <source>
        <dbReference type="Pfam" id="PF05193"/>
    </source>
</evidence>
<dbReference type="Gene3D" id="3.30.830.10">
    <property type="entry name" value="Metalloenzyme, LuxS/M16 peptidase-like"/>
    <property type="match status" value="2"/>
</dbReference>
<evidence type="ECO:0000259" key="1">
    <source>
        <dbReference type="Pfam" id="PF00675"/>
    </source>
</evidence>
<dbReference type="KEGG" id="nia:A8C56_23005"/>
<dbReference type="EMBL" id="CP015772">
    <property type="protein sequence ID" value="ANH84167.1"/>
    <property type="molecule type" value="Genomic_DNA"/>
</dbReference>
<keyword evidence="4" id="KW-1185">Reference proteome</keyword>
<dbReference type="InterPro" id="IPR011249">
    <property type="entry name" value="Metalloenz_LuxS/M16"/>
</dbReference>
<evidence type="ECO:0000313" key="4">
    <source>
        <dbReference type="Proteomes" id="UP000077667"/>
    </source>
</evidence>
<dbReference type="OrthoDB" id="9811314at2"/>
<dbReference type="InterPro" id="IPR050361">
    <property type="entry name" value="MPP/UQCRC_Complex"/>
</dbReference>
<feature type="domain" description="Peptidase M16 C-terminal" evidence="2">
    <location>
        <begin position="184"/>
        <end position="357"/>
    </location>
</feature>
<dbReference type="InterPro" id="IPR011765">
    <property type="entry name" value="Pept_M16_N"/>
</dbReference>
<dbReference type="GO" id="GO:0046872">
    <property type="term" value="F:metal ion binding"/>
    <property type="evidence" value="ECO:0007669"/>
    <property type="project" value="InterPro"/>
</dbReference>
<dbReference type="Pfam" id="PF05193">
    <property type="entry name" value="Peptidase_M16_C"/>
    <property type="match status" value="1"/>
</dbReference>
<dbReference type="STRING" id="1176587.A8C56_23005"/>
<dbReference type="RefSeq" id="WP_067762492.1">
    <property type="nucleotide sequence ID" value="NZ_CP015772.1"/>
</dbReference>
<reference evidence="3 4" key="1">
    <citation type="submission" date="2016-05" db="EMBL/GenBank/DDBJ databases">
        <title>Niabella ginsenosidivorans BS26 whole genome sequencing.</title>
        <authorList>
            <person name="Im W.T."/>
            <person name="Siddiqi M.Z."/>
        </authorList>
    </citation>
    <scope>NUCLEOTIDE SEQUENCE [LARGE SCALE GENOMIC DNA]</scope>
    <source>
        <strain evidence="3 4">BS26</strain>
    </source>
</reference>
<dbReference type="InterPro" id="IPR007863">
    <property type="entry name" value="Peptidase_M16_C"/>
</dbReference>
<proteinExistence type="predicted"/>
<accession>A0A1A9I912</accession>
<protein>
    <submittedName>
        <fullName evidence="3">Peptidase M16</fullName>
    </submittedName>
</protein>
<evidence type="ECO:0000313" key="3">
    <source>
        <dbReference type="EMBL" id="ANH84167.1"/>
    </source>
</evidence>
<sequence length="424" mass="48900">MLDRSVAPPIVDAVNFNLQLQPYQKYTLKNGVEVYAVNAGTEDVLQMEWVFDAGNWQEEKNLQAAVTNFLLKNGTTTKSAYDLNEYFDYYGAYLNRHCYAETAVISLHCLTKHVQELLPAVKDIIANSTLPQKEMEIAVQNMKQKLDVNLKKSSFVAGRLIDVYLFGEEHPYGRFSRHEDFDRLTREDLVAFYEKYYRNGAFKIFIAGKLPQHIDRLLDAHFGDLPNQKSTDRQFTIHPAEQKKYQVINDDKNNQGSIRIARPFFNRHHPDFLKCQVLNVVFGGYFGSRLMANVREEKGYTYGIHSYLLNNRYANGWMIATEAGRDVSDAAIEEVYKEMALLREEPVDADELLLVKNFMMGSILGDLDGPFHIIARWKNNILNGLEDDFFDRSIQNIKNITAAELQEMADKYLHPEAFYELTVI</sequence>
<dbReference type="PANTHER" id="PTHR11851:SF224">
    <property type="entry name" value="PROCESSING PROTEASE"/>
    <property type="match status" value="1"/>
</dbReference>
<dbReference type="Proteomes" id="UP000077667">
    <property type="component" value="Chromosome"/>
</dbReference>
<gene>
    <name evidence="3" type="ORF">A8C56_23005</name>
</gene>